<dbReference type="SMART" id="SM00429">
    <property type="entry name" value="IPT"/>
    <property type="match status" value="5"/>
</dbReference>
<comment type="caution">
    <text evidence="4">The sequence shown here is derived from an EMBL/GenBank/DDBJ whole genome shotgun (WGS) entry which is preliminary data.</text>
</comment>
<dbReference type="CDD" id="cd00102">
    <property type="entry name" value="IPT"/>
    <property type="match status" value="4"/>
</dbReference>
<dbReference type="Pfam" id="PF00041">
    <property type="entry name" value="fn3"/>
    <property type="match status" value="1"/>
</dbReference>
<dbReference type="Proteomes" id="UP000284177">
    <property type="component" value="Unassembled WGS sequence"/>
</dbReference>
<organism evidence="4 5">
    <name type="scientific">Thermohalobacter berrensis</name>
    <dbReference type="NCBI Taxonomy" id="99594"/>
    <lineage>
        <taxon>Bacteria</taxon>
        <taxon>Bacillati</taxon>
        <taxon>Bacillota</taxon>
        <taxon>Tissierellia</taxon>
        <taxon>Tissierellales</taxon>
        <taxon>Thermohalobacteraceae</taxon>
        <taxon>Thermohalobacter</taxon>
    </lineage>
</organism>
<dbReference type="InterPro" id="IPR052387">
    <property type="entry name" value="Fibrocystin"/>
</dbReference>
<feature type="transmembrane region" description="Helical" evidence="2">
    <location>
        <begin position="7"/>
        <end position="24"/>
    </location>
</feature>
<dbReference type="InterPro" id="IPR002909">
    <property type="entry name" value="IPT_dom"/>
</dbReference>
<dbReference type="CDD" id="cd00063">
    <property type="entry name" value="FN3"/>
    <property type="match status" value="1"/>
</dbReference>
<dbReference type="InterPro" id="IPR014756">
    <property type="entry name" value="Ig_E-set"/>
</dbReference>
<name>A0A419T7T6_9FIRM</name>
<dbReference type="RefSeq" id="WP_120167650.1">
    <property type="nucleotide sequence ID" value="NZ_MCIB01000005.1"/>
</dbReference>
<dbReference type="OrthoDB" id="1656124at2"/>
<proteinExistence type="predicted"/>
<evidence type="ECO:0000256" key="1">
    <source>
        <dbReference type="ARBA" id="ARBA00022729"/>
    </source>
</evidence>
<dbReference type="Gene3D" id="2.60.40.10">
    <property type="entry name" value="Immunoglobulins"/>
    <property type="match status" value="6"/>
</dbReference>
<evidence type="ECO:0000259" key="3">
    <source>
        <dbReference type="PROSITE" id="PS50853"/>
    </source>
</evidence>
<accession>A0A419T7T6</accession>
<evidence type="ECO:0000313" key="5">
    <source>
        <dbReference type="Proteomes" id="UP000284177"/>
    </source>
</evidence>
<reference evidence="4 5" key="1">
    <citation type="submission" date="2016-08" db="EMBL/GenBank/DDBJ databases">
        <title>Novel Firmicutes and Novel Genomes.</title>
        <authorList>
            <person name="Poppleton D.I."/>
            <person name="Gribaldo S."/>
        </authorList>
    </citation>
    <scope>NUCLEOTIDE SEQUENCE [LARGE SCALE GENOMIC DNA]</scope>
    <source>
        <strain evidence="4 5">CTT3</strain>
    </source>
</reference>
<dbReference type="PANTHER" id="PTHR46769">
    <property type="entry name" value="POLYCYSTIC KIDNEY AND HEPATIC DISEASE 1 (AUTOSOMAL RECESSIVE)-LIKE 1"/>
    <property type="match status" value="1"/>
</dbReference>
<evidence type="ECO:0000256" key="2">
    <source>
        <dbReference type="SAM" id="Phobius"/>
    </source>
</evidence>
<protein>
    <recommendedName>
        <fullName evidence="3">Fibronectin type-III domain-containing protein</fullName>
    </recommendedName>
</protein>
<evidence type="ECO:0000313" key="4">
    <source>
        <dbReference type="EMBL" id="RKD33499.1"/>
    </source>
</evidence>
<feature type="domain" description="Fibronectin type-III" evidence="3">
    <location>
        <begin position="1756"/>
        <end position="1843"/>
    </location>
</feature>
<keyword evidence="2" id="KW-0812">Transmembrane</keyword>
<dbReference type="SUPFAM" id="SSF81296">
    <property type="entry name" value="E set domains"/>
    <property type="match status" value="5"/>
</dbReference>
<gene>
    <name evidence="4" type="ORF">BET03_08925</name>
</gene>
<keyword evidence="2" id="KW-0472">Membrane</keyword>
<dbReference type="SUPFAM" id="SSF49265">
    <property type="entry name" value="Fibronectin type III"/>
    <property type="match status" value="1"/>
</dbReference>
<dbReference type="PANTHER" id="PTHR46769:SF2">
    <property type="entry name" value="FIBROCYSTIN-L ISOFORM 2 PRECURSOR-RELATED"/>
    <property type="match status" value="1"/>
</dbReference>
<keyword evidence="5" id="KW-1185">Reference proteome</keyword>
<dbReference type="Pfam" id="PF01833">
    <property type="entry name" value="TIG"/>
    <property type="match status" value="6"/>
</dbReference>
<dbReference type="InterPro" id="IPR003961">
    <property type="entry name" value="FN3_dom"/>
</dbReference>
<sequence>MKFSIKKIVSYIIVFMMIFNLFPWQNIDISLALDVGDAELGKIVVGRTYDEELNFDTMYVELHRDDTDTGDISDVSVLYKTGEGDFEELSNKVIAMEYYVKYELTQEELANYGGSLMINGKEITANFSGVPTVNQLKRTINEDIDEDETTLNTTEYYFEITDGNNLSNLFQDDGEGFHYTVLFEKYGAGVDIEGEDPSIIVEHTNNTFKLENPPRPGDYGSYNLVFQKTNESSGQDPIVEVRHTYVKAFSFVKNLDITNLKMYPNIGTRGDTVSFTGNGLQSDYEVYFLKELDGTDTYNENNKAQFVNFVNNDDGTSTLIVEVPQSLELTEYFVIITDTQNGEIIGEYTVEDKYIVIDSQKKASILSVTPISGPDTGQSVVIEGKNISTLNFYDLQLADGYSDYSYTIDRSDPNYLVIKYHAPGDENNTEIWEYKGENYSIEKRIWVNIGQLQDFEDDPEFSDNLDRLFVNVKLDEVITEETLKDVIVGTETKFINSSGEDDYSFFEDAKPVDGQKYTFEPSKKQPTITEIVPDKVQVENGQIKQDTLFAIYGEDFTIYRNTDESGNVVISYPIVKIYDDASLELEINPNEGTVRDKNGNIVLDSDGAPVQPEMIILEGDNILDGSYGNQIGSKIIVTIPQGVIVSGPGPKDVEVINPIKNSTSPGLSSREDDIIQFTEPLESPVISSVEPSVITVDGGEEIEIIGSNFQEGVKVYIDGNEIPNIERQGDGKSITFTAPPNREAITQLQVINPDGGMAVHEFIYVKTYTDPQITSISPDEGMLETLVMAKGNNFLKPDPTATHTTELGMYRLIGSRILVDGKEVNEYNKENGKIKLQYYKPETGNEILKINSNETLQVADYYYSVLLQEYDSINDELIDNFYTLDIRPNGTIILSDGVDDEYTLIATSSEIKAVKNGGTETYTLIVDESNQDYSEIQFKDSSDTIVKRLRLRTPYKIETDENGNSRITGNRVRVISKEEIHFYFYVDDLAPDGYYDITVVNPDTKSFTVEDGFKFYRSPGSKPEIQSIEPDQGSVDGGYFIEIKGENFKGDGDSKIKVYIGSVKVDNEDIELSPDNKVIKVKVPAYPGDIREELGVDRKTVPVVVVNYDGGSDYLEEGFTYITPTSYPYIERLSQSEGKAAGGDYIQIFGRDFRFYEPYADTNGNAKWDIGEDFTDLNGNGQFDNIISIGTVENLSEDDKNILPKVYFGDTQTEIIDYADGYLLIETPPGEEGNVDVYIVNNDHGISNTVQFTYRFTNPQITDVVPNEGSILGGDIINIHGDEFVESNIEVLTEDENGNDIVEQKTMMLVRFADIEEDTNLEDETSGTIISGKTNVELPGGLNVDYDAVNDTLTVEIEEGDNLYTKTYTGYDDTEKFIDVSKLKDTEDSSYYDKHEYIRVKVEDRRLIVERGYSPHAIIEYEGKLQVEIPSYHSVKTVPLVIINPDGQQAEDEFIYKSPDSEPFIEDITPRTEDPITDDSGETYYAVESVVDGGLVFTIEGGDFRKGVKVMVGTQEAEILSKSYNDDELIVRAPEGREEDIDKKFRIIVINEDGGTIDSTEVSGLSYPIYYIYRAKQTNPIIESITPNEGSVSGGDRIIITGEDFRAYPDEIEVRIGTEKADIDFDESRYDKLVVITPPSDMLGPVDVMVKNTKELGEAVLKNGFTYYSDPEIDNISPDEVSTKGGERVTITGDMFMEGLRVFIDDELVDVTFIDENTIEIITPEGEVGDKVVRIENPDGGIATGNIKYILPIPDKPTGFRAYPGHERSVVLKWDEVPEAERYKIYGREKGEDDYKFIAETDKLEYHLKDLKEDTRYYFRLWAVNDYGESPDYDYEAVTTLEEDEDEGDDKYEEYKEEIDETVIKYTINGAVIDLPSEYRYNEYNINLSDLGNRNINKIQINIPIKAIDEAKGSVNFKDKNVRLYVSLYSLKLGILKFHINDKEDANVIVEITKLSNREKDRITKNLTRKEKVISEAYSINFSLQDGRERINLETIETATFGIMIDKDEVNDDSIYLGKYNPEKNRIEKYDYSVSSDFDYDRREFIHLVYGEIDGNGKFIVIYNK</sequence>
<keyword evidence="2" id="KW-1133">Transmembrane helix</keyword>
<dbReference type="InterPro" id="IPR036116">
    <property type="entry name" value="FN3_sf"/>
</dbReference>
<dbReference type="SMART" id="SM00060">
    <property type="entry name" value="FN3"/>
    <property type="match status" value="1"/>
</dbReference>
<dbReference type="InterPro" id="IPR013783">
    <property type="entry name" value="Ig-like_fold"/>
</dbReference>
<dbReference type="EMBL" id="MCIB01000005">
    <property type="protein sequence ID" value="RKD33499.1"/>
    <property type="molecule type" value="Genomic_DNA"/>
</dbReference>
<keyword evidence="1" id="KW-0732">Signal</keyword>
<dbReference type="PROSITE" id="PS50853">
    <property type="entry name" value="FN3"/>
    <property type="match status" value="1"/>
</dbReference>